<evidence type="ECO:0000256" key="8">
    <source>
        <dbReference type="ARBA" id="ARBA00023242"/>
    </source>
</evidence>
<keyword evidence="8" id="KW-0539">Nucleus</keyword>
<feature type="region of interest" description="Disordered" evidence="11">
    <location>
        <begin position="302"/>
        <end position="369"/>
    </location>
</feature>
<reference evidence="13" key="3">
    <citation type="submission" date="2025-09" db="UniProtKB">
        <authorList>
            <consortium name="Ensembl"/>
        </authorList>
    </citation>
    <scope>IDENTIFICATION</scope>
</reference>
<dbReference type="PANTHER" id="PTHR48026:SF13">
    <property type="entry name" value="HETEROGENEOUS NUCLEAR RIBONUCLEOPROTEINS A2_B1"/>
    <property type="match status" value="1"/>
</dbReference>
<dbReference type="InterPro" id="IPR035979">
    <property type="entry name" value="RBD_domain_sf"/>
</dbReference>
<sequence>MAEASKPMMKKASQSVPLERGKRENEQFCKLFIGDLSSETTEESLWDYYRQWGYLTDCVLIRDPASQKSRRFGFITFSSMAELDAAMAARPHFIDGKMVMPKRAVPREDHGKLGALITVKKLFVGGITEDMKEHHLRDYFEKYGKINAIEIVTDGQSGKKRGFGFITFDDHDPVDKIVLQKNHTINGHRAEVRKALSRQERQEGQHLRSRGEGDVGLGYFHGVGGNVGAGRGRNFRGGAGGYGRGRQFGDGSHGYGGRAGGGSWGVRPGYGGGRGGCSGGGSADGYQDEGFRACYDNYGGRSYASRNDSDSGNQKQKPSKYDLLKSGKLRDSRNMGGSYTGGNHDPGGSRGHGGYGEIRRWGPSQWPWA</sequence>
<dbReference type="GO" id="GO:0000398">
    <property type="term" value="P:mRNA splicing, via spliceosome"/>
    <property type="evidence" value="ECO:0007669"/>
    <property type="project" value="TreeGrafter"/>
</dbReference>
<keyword evidence="6" id="KW-0813">Transport</keyword>
<feature type="compositionally biased region" description="Basic and acidic residues" evidence="11">
    <location>
        <begin position="319"/>
        <end position="333"/>
    </location>
</feature>
<dbReference type="GO" id="GO:0005576">
    <property type="term" value="C:extracellular region"/>
    <property type="evidence" value="ECO:0007669"/>
    <property type="project" value="UniProtKB-SubCell"/>
</dbReference>
<comment type="subcellular location">
    <subcellularLocation>
        <location evidence="2">Cytoplasmic granule</location>
    </subcellularLocation>
    <subcellularLocation>
        <location evidence="1">Nucleus</location>
    </subcellularLocation>
    <subcellularLocation>
        <location evidence="3">Secreted</location>
        <location evidence="3">Extracellular exosome</location>
    </subcellularLocation>
</comment>
<evidence type="ECO:0000256" key="2">
    <source>
        <dbReference type="ARBA" id="ARBA00004463"/>
    </source>
</evidence>
<evidence type="ECO:0000256" key="1">
    <source>
        <dbReference type="ARBA" id="ARBA00004123"/>
    </source>
</evidence>
<protein>
    <recommendedName>
        <fullName evidence="4">Heterogeneous nuclear ribonucleoproteins A2/B1</fullName>
    </recommendedName>
</protein>
<evidence type="ECO:0000256" key="5">
    <source>
        <dbReference type="ARBA" id="ARBA00022737"/>
    </source>
</evidence>
<keyword evidence="14" id="KW-1185">Reference proteome</keyword>
<proteinExistence type="predicted"/>
<keyword evidence="7 10" id="KW-0694">RNA-binding</keyword>
<dbReference type="PANTHER" id="PTHR48026">
    <property type="entry name" value="HOMOLOGOUS TO DROSOPHILA SQD (SQUID) PROTEIN"/>
    <property type="match status" value="1"/>
</dbReference>
<evidence type="ECO:0000313" key="14">
    <source>
        <dbReference type="Proteomes" id="UP000314981"/>
    </source>
</evidence>
<dbReference type="GO" id="GO:0051028">
    <property type="term" value="P:mRNA transport"/>
    <property type="evidence" value="ECO:0007669"/>
    <property type="project" value="UniProtKB-KW"/>
</dbReference>
<dbReference type="SMART" id="SM00360">
    <property type="entry name" value="RRM"/>
    <property type="match status" value="2"/>
</dbReference>
<organism evidence="13 14">
    <name type="scientific">Bos indicus x Bos taurus</name>
    <name type="common">Hybrid cattle</name>
    <dbReference type="NCBI Taxonomy" id="30522"/>
    <lineage>
        <taxon>Eukaryota</taxon>
        <taxon>Metazoa</taxon>
        <taxon>Chordata</taxon>
        <taxon>Craniata</taxon>
        <taxon>Vertebrata</taxon>
        <taxon>Euteleostomi</taxon>
        <taxon>Mammalia</taxon>
        <taxon>Eutheria</taxon>
        <taxon>Laurasiatheria</taxon>
        <taxon>Artiodactyla</taxon>
        <taxon>Ruminantia</taxon>
        <taxon>Pecora</taxon>
        <taxon>Bovidae</taxon>
        <taxon>Bovinae</taxon>
        <taxon>Bos</taxon>
    </lineage>
</organism>
<dbReference type="InterPro" id="IPR000504">
    <property type="entry name" value="RRM_dom"/>
</dbReference>
<feature type="compositionally biased region" description="Polar residues" evidence="11">
    <location>
        <begin position="304"/>
        <end position="316"/>
    </location>
</feature>
<dbReference type="FunFam" id="3.30.70.330:FF:000040">
    <property type="entry name" value="Heterogeneous nuclear ribonucleoprotein A2/B1"/>
    <property type="match status" value="1"/>
</dbReference>
<dbReference type="Gene3D" id="3.30.70.330">
    <property type="match status" value="2"/>
</dbReference>
<evidence type="ECO:0000256" key="6">
    <source>
        <dbReference type="ARBA" id="ARBA00022816"/>
    </source>
</evidence>
<dbReference type="Ensembl" id="ENSBIXT00000038105.1">
    <property type="protein sequence ID" value="ENSBIXP00000041351.1"/>
    <property type="gene ID" value="ENSBIXG00000025598.1"/>
</dbReference>
<dbReference type="Proteomes" id="UP000314981">
    <property type="component" value="Chromosome 2"/>
</dbReference>
<evidence type="ECO:0000256" key="10">
    <source>
        <dbReference type="PROSITE-ProRule" id="PRU00176"/>
    </source>
</evidence>
<evidence type="ECO:0000259" key="12">
    <source>
        <dbReference type="PROSITE" id="PS50102"/>
    </source>
</evidence>
<dbReference type="GO" id="GO:0003730">
    <property type="term" value="F:mRNA 3'-UTR binding"/>
    <property type="evidence" value="ECO:0007669"/>
    <property type="project" value="TreeGrafter"/>
</dbReference>
<feature type="region of interest" description="Disordered" evidence="11">
    <location>
        <begin position="1"/>
        <end position="20"/>
    </location>
</feature>
<dbReference type="SMR" id="A0A4W2EWI5"/>
<evidence type="ECO:0000256" key="4">
    <source>
        <dbReference type="ARBA" id="ARBA00020862"/>
    </source>
</evidence>
<feature type="compositionally biased region" description="Gly residues" evidence="11">
    <location>
        <begin position="338"/>
        <end position="356"/>
    </location>
</feature>
<dbReference type="AlphaFoldDB" id="A0A4W2EWI5"/>
<dbReference type="GO" id="GO:0060255">
    <property type="term" value="P:regulation of macromolecule metabolic process"/>
    <property type="evidence" value="ECO:0007669"/>
    <property type="project" value="UniProtKB-ARBA"/>
</dbReference>
<evidence type="ECO:0000256" key="11">
    <source>
        <dbReference type="SAM" id="MobiDB-lite"/>
    </source>
</evidence>
<evidence type="ECO:0000313" key="13">
    <source>
        <dbReference type="Ensembl" id="ENSBIXP00000041351.1"/>
    </source>
</evidence>
<dbReference type="PROSITE" id="PS50102">
    <property type="entry name" value="RRM"/>
    <property type="match status" value="2"/>
</dbReference>
<accession>A0A4W2EWI5</accession>
<dbReference type="FunFam" id="3.30.70.330:FF:000108">
    <property type="entry name" value="Heterogeneous nuclear ribonucleoproteins A2/B1"/>
    <property type="match status" value="1"/>
</dbReference>
<keyword evidence="5" id="KW-0677">Repeat</keyword>
<name>A0A4W2EWI5_BOBOX</name>
<dbReference type="GO" id="GO:0043047">
    <property type="term" value="F:single-stranded telomeric DNA binding"/>
    <property type="evidence" value="ECO:0007669"/>
    <property type="project" value="TreeGrafter"/>
</dbReference>
<evidence type="ECO:0000256" key="3">
    <source>
        <dbReference type="ARBA" id="ARBA00004550"/>
    </source>
</evidence>
<dbReference type="GO" id="GO:0071013">
    <property type="term" value="C:catalytic step 2 spliceosome"/>
    <property type="evidence" value="ECO:0007669"/>
    <property type="project" value="TreeGrafter"/>
</dbReference>
<feature type="domain" description="RRM" evidence="12">
    <location>
        <begin position="29"/>
        <end position="105"/>
    </location>
</feature>
<keyword evidence="6" id="KW-0509">mRNA transport</keyword>
<keyword evidence="9" id="KW-0687">Ribonucleoprotein</keyword>
<evidence type="ECO:0000256" key="7">
    <source>
        <dbReference type="ARBA" id="ARBA00022884"/>
    </source>
</evidence>
<feature type="domain" description="RRM" evidence="12">
    <location>
        <begin position="120"/>
        <end position="197"/>
    </location>
</feature>
<reference evidence="13" key="2">
    <citation type="submission" date="2025-08" db="UniProtKB">
        <authorList>
            <consortium name="Ensembl"/>
        </authorList>
    </citation>
    <scope>IDENTIFICATION</scope>
</reference>
<dbReference type="OMA" id="VERMGRC"/>
<evidence type="ECO:0000256" key="9">
    <source>
        <dbReference type="ARBA" id="ARBA00023274"/>
    </source>
</evidence>
<dbReference type="SUPFAM" id="SSF54928">
    <property type="entry name" value="RNA-binding domain, RBD"/>
    <property type="match status" value="2"/>
</dbReference>
<reference evidence="13 14" key="1">
    <citation type="submission" date="2018-11" db="EMBL/GenBank/DDBJ databases">
        <title>Haplotype-resolved cattle genomes.</title>
        <authorList>
            <person name="Low W.Y."/>
            <person name="Tearle R."/>
            <person name="Bickhart D.M."/>
            <person name="Rosen B.D."/>
            <person name="Koren S."/>
            <person name="Rhie A."/>
            <person name="Hiendleder S."/>
            <person name="Phillippy A.M."/>
            <person name="Smith T.P.L."/>
            <person name="Williams J.L."/>
        </authorList>
    </citation>
    <scope>NUCLEOTIDE SEQUENCE [LARGE SCALE GENOMIC DNA]</scope>
</reference>
<dbReference type="InterPro" id="IPR012677">
    <property type="entry name" value="Nucleotide-bd_a/b_plait_sf"/>
</dbReference>
<dbReference type="STRING" id="30522.A0A4W2EWI5"/>
<dbReference type="Pfam" id="PF00076">
    <property type="entry name" value="RRM_1"/>
    <property type="match status" value="2"/>
</dbReference>